<dbReference type="RefSeq" id="WP_055163384.1">
    <property type="nucleotide sequence ID" value="NZ_QSFV01000009.1"/>
</dbReference>
<reference evidence="2 3" key="1">
    <citation type="submission" date="2018-08" db="EMBL/GenBank/DDBJ databases">
        <title>A genome reference for cultivated species of the human gut microbiota.</title>
        <authorList>
            <person name="Zou Y."/>
            <person name="Xue W."/>
            <person name="Luo G."/>
        </authorList>
    </citation>
    <scope>NUCLEOTIDE SEQUENCE [LARGE SCALE GENOMIC DNA]</scope>
    <source>
        <strain evidence="2 3">AM42-30</strain>
    </source>
</reference>
<evidence type="ECO:0000259" key="1">
    <source>
        <dbReference type="Pfam" id="PF13154"/>
    </source>
</evidence>
<dbReference type="CDD" id="cd01029">
    <property type="entry name" value="TOPRIM_primases"/>
    <property type="match status" value="1"/>
</dbReference>
<name>A0A413T7L5_9FIRM</name>
<dbReference type="GO" id="GO:0006260">
    <property type="term" value="P:DNA replication"/>
    <property type="evidence" value="ECO:0007669"/>
    <property type="project" value="InterPro"/>
</dbReference>
<evidence type="ECO:0000313" key="2">
    <source>
        <dbReference type="EMBL" id="RHA81046.1"/>
    </source>
</evidence>
<dbReference type="Gene3D" id="3.90.580.10">
    <property type="entry name" value="Zinc finger, CHC2-type domain"/>
    <property type="match status" value="1"/>
</dbReference>
<dbReference type="Pfam" id="PF13155">
    <property type="entry name" value="Toprim_2"/>
    <property type="match status" value="1"/>
</dbReference>
<organism evidence="2 3">
    <name type="scientific">Eubacterium ventriosum</name>
    <dbReference type="NCBI Taxonomy" id="39496"/>
    <lineage>
        <taxon>Bacteria</taxon>
        <taxon>Bacillati</taxon>
        <taxon>Bacillota</taxon>
        <taxon>Clostridia</taxon>
        <taxon>Eubacteriales</taxon>
        <taxon>Eubacteriaceae</taxon>
        <taxon>Eubacterium</taxon>
    </lineage>
</organism>
<dbReference type="GO" id="GO:0008270">
    <property type="term" value="F:zinc ion binding"/>
    <property type="evidence" value="ECO:0007669"/>
    <property type="project" value="InterPro"/>
</dbReference>
<sequence>MRSQVTRKMPFTEEQMQKIYNTNIIDFAREHGFEVEKGDKATLHVKNSGGLYLFKHGRGFYCFTEEKGGNIVEFAMKYLNMEKLEAMELILGSKAYEQTTHVVAPQEKPERGELQLPPRDQNDRRVFAYLTKTRKIDPEIVQDMMKQGRVYQSRQEINGKIRVNCAFIGYDEKEVPRYCALRGPSADSSFRQDMENSDKTYGFTMTGRSQRVYEFEAPIDAMSHATLCKMQGIDWRKDYRVSEGCLSSRALRHFLEHHPEIKEIVLCYDNDVDGKLADGTPHNHGQVRAEEEKRNFEAQGYRVYIQTPTQKDFNKMLTSLYDRPAVYVEEEADEMER</sequence>
<dbReference type="Pfam" id="PF13154">
    <property type="entry name" value="DUF3991"/>
    <property type="match status" value="1"/>
</dbReference>
<dbReference type="InterPro" id="IPR025054">
    <property type="entry name" value="DUF3991"/>
</dbReference>
<dbReference type="GO" id="GO:0003677">
    <property type="term" value="F:DNA binding"/>
    <property type="evidence" value="ECO:0007669"/>
    <property type="project" value="InterPro"/>
</dbReference>
<protein>
    <submittedName>
        <fullName evidence="2">DUF3991 domain-containing protein</fullName>
    </submittedName>
</protein>
<comment type="caution">
    <text evidence="2">The sequence shown here is derived from an EMBL/GenBank/DDBJ whole genome shotgun (WGS) entry which is preliminary data.</text>
</comment>
<feature type="domain" description="DUF3991" evidence="1">
    <location>
        <begin position="128"/>
        <end position="205"/>
    </location>
</feature>
<dbReference type="Proteomes" id="UP000285740">
    <property type="component" value="Unassembled WGS sequence"/>
</dbReference>
<dbReference type="AlphaFoldDB" id="A0A413T7L5"/>
<dbReference type="InterPro" id="IPR034154">
    <property type="entry name" value="TOPRIM_DnaG/twinkle"/>
</dbReference>
<accession>A0A413T7L5</accession>
<dbReference type="EMBL" id="QSFV01000009">
    <property type="protein sequence ID" value="RHA81046.1"/>
    <property type="molecule type" value="Genomic_DNA"/>
</dbReference>
<dbReference type="SUPFAM" id="SSF57783">
    <property type="entry name" value="Zinc beta-ribbon"/>
    <property type="match status" value="1"/>
</dbReference>
<dbReference type="Gene3D" id="3.40.1360.10">
    <property type="match status" value="1"/>
</dbReference>
<dbReference type="InterPro" id="IPR036977">
    <property type="entry name" value="DNA_primase_Znf_CHC2"/>
</dbReference>
<proteinExistence type="predicted"/>
<gene>
    <name evidence="2" type="ORF">DW918_04445</name>
</gene>
<evidence type="ECO:0000313" key="3">
    <source>
        <dbReference type="Proteomes" id="UP000285740"/>
    </source>
</evidence>